<dbReference type="AlphaFoldDB" id="M7MH26"/>
<dbReference type="GeneID" id="98640891"/>
<accession>M7MH26</accession>
<proteinExistence type="predicted"/>
<organism evidence="1 2">
    <name type="scientific">Xanthomarina gelatinilytica</name>
    <dbReference type="NCBI Taxonomy" id="1137281"/>
    <lineage>
        <taxon>Bacteria</taxon>
        <taxon>Pseudomonadati</taxon>
        <taxon>Bacteroidota</taxon>
        <taxon>Flavobacteriia</taxon>
        <taxon>Flavobacteriales</taxon>
        <taxon>Flavobacteriaceae</taxon>
        <taxon>Xanthomarina</taxon>
    </lineage>
</organism>
<sequence length="243" mass="28464">MQKFYETFHELVKKRVEKYNAFNVFGEDSIRYDFAFTAVNTYNLTSIDVILEQPMPKTQFINQIQINNQGQGRKNKKPEFDLRIDPKNKLKQGIIAEFAYFRRTAISKNQARPKNHGKILNDMFRLALLKHYTNEENDTLYSDFSKYKCLLVCVTDDEMIDYGIGGRNNTVPIQVDYPSIDSAFLNTLTITSNKQIQPMFKDKLTDLNLIVNAKRVFCKEEASTINLPKWVTWIWEVDYSIIK</sequence>
<dbReference type="RefSeq" id="WP_007648227.1">
    <property type="nucleotide sequence ID" value="NZ_ANLA01000005.1"/>
</dbReference>
<dbReference type="EMBL" id="ANLA01000005">
    <property type="protein sequence ID" value="EMQ95557.1"/>
    <property type="molecule type" value="Genomic_DNA"/>
</dbReference>
<keyword evidence="2" id="KW-1185">Reference proteome</keyword>
<evidence type="ECO:0008006" key="3">
    <source>
        <dbReference type="Google" id="ProtNLM"/>
    </source>
</evidence>
<protein>
    <recommendedName>
        <fullName evidence="3">Restriction endonuclease</fullName>
    </recommendedName>
</protein>
<evidence type="ECO:0000313" key="2">
    <source>
        <dbReference type="Proteomes" id="UP000012024"/>
    </source>
</evidence>
<comment type="caution">
    <text evidence="1">The sequence shown here is derived from an EMBL/GenBank/DDBJ whole genome shotgun (WGS) entry which is preliminary data.</text>
</comment>
<dbReference type="PATRIC" id="fig|1137281.3.peg.980"/>
<reference evidence="1 2" key="1">
    <citation type="submission" date="2012-12" db="EMBL/GenBank/DDBJ databases">
        <title>Genome assembly of Formosa sp. AK20.</title>
        <authorList>
            <person name="Kumar R."/>
            <person name="Khatri I."/>
            <person name="Vaidya B."/>
            <person name="Subramanian S."/>
            <person name="Pinnaka A."/>
        </authorList>
    </citation>
    <scope>NUCLEOTIDE SEQUENCE [LARGE SCALE GENOMIC DNA]</scope>
    <source>
        <strain evidence="1 2">AK20</strain>
    </source>
</reference>
<name>M7MH26_9FLAO</name>
<evidence type="ECO:0000313" key="1">
    <source>
        <dbReference type="EMBL" id="EMQ95557.1"/>
    </source>
</evidence>
<dbReference type="Proteomes" id="UP000012024">
    <property type="component" value="Unassembled WGS sequence"/>
</dbReference>
<gene>
    <name evidence="1" type="ORF">D778_02391</name>
</gene>